<name>A0ABR2FYW1_9ROSI</name>
<dbReference type="PANTHER" id="PTHR35021:SF8">
    <property type="entry name" value="FIBER PROTEIN FB17"/>
    <property type="match status" value="1"/>
</dbReference>
<accession>A0ABR2FYW1</accession>
<protein>
    <submittedName>
        <fullName evidence="1">Uncharacterized protein</fullName>
    </submittedName>
</protein>
<keyword evidence="2" id="KW-1185">Reference proteome</keyword>
<gene>
    <name evidence="1" type="ORF">V6N12_023544</name>
</gene>
<organism evidence="1 2">
    <name type="scientific">Hibiscus sabdariffa</name>
    <name type="common">roselle</name>
    <dbReference type="NCBI Taxonomy" id="183260"/>
    <lineage>
        <taxon>Eukaryota</taxon>
        <taxon>Viridiplantae</taxon>
        <taxon>Streptophyta</taxon>
        <taxon>Embryophyta</taxon>
        <taxon>Tracheophyta</taxon>
        <taxon>Spermatophyta</taxon>
        <taxon>Magnoliopsida</taxon>
        <taxon>eudicotyledons</taxon>
        <taxon>Gunneridae</taxon>
        <taxon>Pentapetalae</taxon>
        <taxon>rosids</taxon>
        <taxon>malvids</taxon>
        <taxon>Malvales</taxon>
        <taxon>Malvaceae</taxon>
        <taxon>Malvoideae</taxon>
        <taxon>Hibiscus</taxon>
    </lineage>
</organism>
<dbReference type="Proteomes" id="UP001472677">
    <property type="component" value="Unassembled WGS sequence"/>
</dbReference>
<proteinExistence type="predicted"/>
<reference evidence="1 2" key="1">
    <citation type="journal article" date="2024" name="G3 (Bethesda)">
        <title>Genome assembly of Hibiscus sabdariffa L. provides insights into metabolisms of medicinal natural products.</title>
        <authorList>
            <person name="Kim T."/>
        </authorList>
    </citation>
    <scope>NUCLEOTIDE SEQUENCE [LARGE SCALE GENOMIC DNA]</scope>
    <source>
        <strain evidence="1">TK-2024</strain>
        <tissue evidence="1">Old leaves</tissue>
    </source>
</reference>
<dbReference type="EMBL" id="JBBPBM010000004">
    <property type="protein sequence ID" value="KAK8589138.1"/>
    <property type="molecule type" value="Genomic_DNA"/>
</dbReference>
<evidence type="ECO:0000313" key="1">
    <source>
        <dbReference type="EMBL" id="KAK8589138.1"/>
    </source>
</evidence>
<sequence>MGSDCVELYIGDLKHKLYDKNNNQVENHDFPGLEEALEKTTGRKVSDYLELIATPIIEDRGKATGSAHFSVLVLVCATVKEMEDSVEVSDWEKLKKWAATLNQAGGFGFQVEFAKKLLNTKLLAYFVTTELLKGIRQNLDLES</sequence>
<evidence type="ECO:0000313" key="2">
    <source>
        <dbReference type="Proteomes" id="UP001472677"/>
    </source>
</evidence>
<dbReference type="PANTHER" id="PTHR35021">
    <property type="match status" value="1"/>
</dbReference>
<comment type="caution">
    <text evidence="1">The sequence shown here is derived from an EMBL/GenBank/DDBJ whole genome shotgun (WGS) entry which is preliminary data.</text>
</comment>